<dbReference type="PANTHER" id="PTHR33643:SF1">
    <property type="entry name" value="UREASE ACCESSORY PROTEIN D"/>
    <property type="match status" value="1"/>
</dbReference>
<dbReference type="InterPro" id="IPR002669">
    <property type="entry name" value="UreD"/>
</dbReference>
<keyword evidence="4" id="KW-0963">Cytoplasm</keyword>
<comment type="caution">
    <text evidence="5">The sequence shown here is derived from an EMBL/GenBank/DDBJ whole genome shotgun (WGS) entry which is preliminary data.</text>
</comment>
<comment type="subunit">
    <text evidence="4">UreD, UreF and UreG form a complex that acts as a GTP-hydrolysis-dependent molecular chaperone, activating the urease apoprotein by helping to assemble the nickel containing metallocenter of UreC. The UreE protein probably delivers the nickel.</text>
</comment>
<organism evidence="5 6">
    <name type="scientific">Candidatus Methylobacter favarea</name>
    <dbReference type="NCBI Taxonomy" id="2707345"/>
    <lineage>
        <taxon>Bacteria</taxon>
        <taxon>Pseudomonadati</taxon>
        <taxon>Pseudomonadota</taxon>
        <taxon>Gammaproteobacteria</taxon>
        <taxon>Methylococcales</taxon>
        <taxon>Methylococcaceae</taxon>
        <taxon>Methylobacter</taxon>
    </lineage>
</organism>
<evidence type="ECO:0000256" key="1">
    <source>
        <dbReference type="ARBA" id="ARBA00007177"/>
    </source>
</evidence>
<dbReference type="EMBL" id="CADCXN010000047">
    <property type="protein sequence ID" value="CAA9890196.1"/>
    <property type="molecule type" value="Genomic_DNA"/>
</dbReference>
<evidence type="ECO:0000256" key="4">
    <source>
        <dbReference type="HAMAP-Rule" id="MF_01384"/>
    </source>
</evidence>
<keyword evidence="6" id="KW-1185">Reference proteome</keyword>
<accession>A0A8S0W9S7</accession>
<protein>
    <recommendedName>
        <fullName evidence="4">Urease accessory protein UreD</fullName>
    </recommendedName>
</protein>
<dbReference type="Proteomes" id="UP000494216">
    <property type="component" value="Unassembled WGS sequence"/>
</dbReference>
<gene>
    <name evidence="4 5" type="primary">ureD</name>
    <name evidence="5" type="ORF">METHB2_20027</name>
</gene>
<dbReference type="RefSeq" id="WP_174625156.1">
    <property type="nucleotide sequence ID" value="NZ_CADCXN010000047.1"/>
</dbReference>
<evidence type="ECO:0000256" key="2">
    <source>
        <dbReference type="ARBA" id="ARBA00022988"/>
    </source>
</evidence>
<name>A0A8S0W9S7_9GAMM</name>
<comment type="similarity">
    <text evidence="1 4">Belongs to the UreD family.</text>
</comment>
<keyword evidence="3 4" id="KW-0143">Chaperone</keyword>
<dbReference type="Pfam" id="PF01774">
    <property type="entry name" value="UreD"/>
    <property type="match status" value="1"/>
</dbReference>
<dbReference type="AlphaFoldDB" id="A0A8S0W9S7"/>
<evidence type="ECO:0000256" key="3">
    <source>
        <dbReference type="ARBA" id="ARBA00023186"/>
    </source>
</evidence>
<proteinExistence type="inferred from homology"/>
<comment type="subcellular location">
    <subcellularLocation>
        <location evidence="4">Cytoplasm</location>
    </subcellularLocation>
</comment>
<reference evidence="5 6" key="1">
    <citation type="submission" date="2020-02" db="EMBL/GenBank/DDBJ databases">
        <authorList>
            <person name="Hogendoorn C."/>
        </authorList>
    </citation>
    <scope>NUCLEOTIDE SEQUENCE [LARGE SCALE GENOMIC DNA]</scope>
    <source>
        <strain evidence="5">METHB21</strain>
    </source>
</reference>
<comment type="function">
    <text evidence="4">Required for maturation of urease via the functional incorporation of the urease nickel metallocenter.</text>
</comment>
<dbReference type="GO" id="GO:0016151">
    <property type="term" value="F:nickel cation binding"/>
    <property type="evidence" value="ECO:0007669"/>
    <property type="project" value="UniProtKB-UniRule"/>
</dbReference>
<dbReference type="HAMAP" id="MF_01384">
    <property type="entry name" value="UreD"/>
    <property type="match status" value="1"/>
</dbReference>
<dbReference type="PANTHER" id="PTHR33643">
    <property type="entry name" value="UREASE ACCESSORY PROTEIN D"/>
    <property type="match status" value="1"/>
</dbReference>
<evidence type="ECO:0000313" key="5">
    <source>
        <dbReference type="EMBL" id="CAA9890196.1"/>
    </source>
</evidence>
<keyword evidence="2 4" id="KW-0996">Nickel insertion</keyword>
<evidence type="ECO:0000313" key="6">
    <source>
        <dbReference type="Proteomes" id="UP000494216"/>
    </source>
</evidence>
<sequence>MPVPSSLTVLSDKEQKFNAWHAKLSLGFENRQATTYLTDRSHYGPLLVQRPFYPEGPVCHVYLIHPPGGVIGGDELEIKIDCREDSEVLITTPSAAKFYRSNGKTAYQDVLLKVAGNAVLEWLPQETLLFKGAKVASSLRIELAENARFFGWEMVSFGRPACDEIFSADAAQITIGIYSNGKPRLIEQITVESAMLDSLCGLGGHALMASLLAYPAGRAELEKACAIADQYRFFGATLINGVLVGRMLGEQAEPVRKVFTLIWEALRPGFNNRRACKPRIWAT</sequence>
<dbReference type="GO" id="GO:0005737">
    <property type="term" value="C:cytoplasm"/>
    <property type="evidence" value="ECO:0007669"/>
    <property type="project" value="UniProtKB-SubCell"/>
</dbReference>